<dbReference type="InterPro" id="IPR003156">
    <property type="entry name" value="DHHA1_dom"/>
</dbReference>
<dbReference type="InterPro" id="IPR038763">
    <property type="entry name" value="DHH_sf"/>
</dbReference>
<dbReference type="AlphaFoldDB" id="X1LJS9"/>
<comment type="caution">
    <text evidence="4">The sequence shown here is derived from an EMBL/GenBank/DDBJ whole genome shotgun (WGS) entry which is preliminary data.</text>
</comment>
<organism evidence="4">
    <name type="scientific">marine sediment metagenome</name>
    <dbReference type="NCBI Taxonomy" id="412755"/>
    <lineage>
        <taxon>unclassified sequences</taxon>
        <taxon>metagenomes</taxon>
        <taxon>ecological metagenomes</taxon>
    </lineage>
</organism>
<dbReference type="GO" id="GO:0016787">
    <property type="term" value="F:hydrolase activity"/>
    <property type="evidence" value="ECO:0007669"/>
    <property type="project" value="UniProtKB-KW"/>
</dbReference>
<dbReference type="PANTHER" id="PTHR30255:SF2">
    <property type="entry name" value="SINGLE-STRANDED-DNA-SPECIFIC EXONUCLEASE RECJ"/>
    <property type="match status" value="1"/>
</dbReference>
<gene>
    <name evidence="4" type="ORF">S06H3_08100</name>
</gene>
<reference evidence="4" key="1">
    <citation type="journal article" date="2014" name="Front. Microbiol.">
        <title>High frequency of phylogenetically diverse reductive dehalogenase-homologous genes in deep subseafloor sedimentary metagenomes.</title>
        <authorList>
            <person name="Kawai M."/>
            <person name="Futagami T."/>
            <person name="Toyoda A."/>
            <person name="Takaki Y."/>
            <person name="Nishi S."/>
            <person name="Hori S."/>
            <person name="Arai W."/>
            <person name="Tsubouchi T."/>
            <person name="Morono Y."/>
            <person name="Uchiyama I."/>
            <person name="Ito T."/>
            <person name="Fujiyama A."/>
            <person name="Inagaki F."/>
            <person name="Takami H."/>
        </authorList>
    </citation>
    <scope>NUCLEOTIDE SEQUENCE</scope>
    <source>
        <strain evidence="4">Expedition CK06-06</strain>
    </source>
</reference>
<dbReference type="Gene3D" id="2.40.50.460">
    <property type="match status" value="1"/>
</dbReference>
<keyword evidence="1" id="KW-0378">Hydrolase</keyword>
<sequence>VASRLARELNKPVIIVNLGEEFCRGSCRSIAEFNVSLALEECRDLLVTFGGHPLAAGFTVKREDLAQLEKKLMDLGTSQLSHLDIQPRLTIDAEIPLSTLNGEILNLIQKLTPFGEGNPQPTFLSRGVEVVESHNFGNEGKHLELKLRQNHVTWQAFDFNSQKLAEEIPTHIDIVYQLGKGYWGDEEVLRLNLVDFATA</sequence>
<dbReference type="SUPFAM" id="SSF64182">
    <property type="entry name" value="DHH phosphoesterases"/>
    <property type="match status" value="1"/>
</dbReference>
<evidence type="ECO:0000259" key="2">
    <source>
        <dbReference type="Pfam" id="PF02272"/>
    </source>
</evidence>
<feature type="non-terminal residue" evidence="4">
    <location>
        <position position="1"/>
    </location>
</feature>
<dbReference type="PANTHER" id="PTHR30255">
    <property type="entry name" value="SINGLE-STRANDED-DNA-SPECIFIC EXONUCLEASE RECJ"/>
    <property type="match status" value="1"/>
</dbReference>
<accession>X1LJS9</accession>
<dbReference type="InterPro" id="IPR041122">
    <property type="entry name" value="RecJ_OB"/>
</dbReference>
<dbReference type="EMBL" id="BARV01003372">
    <property type="protein sequence ID" value="GAI06081.1"/>
    <property type="molecule type" value="Genomic_DNA"/>
</dbReference>
<proteinExistence type="predicted"/>
<feature type="domain" description="RecJ OB" evidence="3">
    <location>
        <begin position="91"/>
        <end position="195"/>
    </location>
</feature>
<evidence type="ECO:0000313" key="4">
    <source>
        <dbReference type="EMBL" id="GAI06081.1"/>
    </source>
</evidence>
<dbReference type="Pfam" id="PF17768">
    <property type="entry name" value="RecJ_OB"/>
    <property type="match status" value="1"/>
</dbReference>
<protein>
    <recommendedName>
        <fullName evidence="5">Single-stranded-DNA-specific exonuclease RecJ</fullName>
    </recommendedName>
</protein>
<evidence type="ECO:0000256" key="1">
    <source>
        <dbReference type="ARBA" id="ARBA00022801"/>
    </source>
</evidence>
<evidence type="ECO:0000259" key="3">
    <source>
        <dbReference type="Pfam" id="PF17768"/>
    </source>
</evidence>
<feature type="domain" description="DHHA1" evidence="2">
    <location>
        <begin position="1"/>
        <end position="71"/>
    </location>
</feature>
<dbReference type="InterPro" id="IPR051673">
    <property type="entry name" value="SSDNA_exonuclease_RecJ"/>
</dbReference>
<dbReference type="Pfam" id="PF02272">
    <property type="entry name" value="DHHA1"/>
    <property type="match status" value="1"/>
</dbReference>
<evidence type="ECO:0008006" key="5">
    <source>
        <dbReference type="Google" id="ProtNLM"/>
    </source>
</evidence>
<dbReference type="GO" id="GO:0003676">
    <property type="term" value="F:nucleic acid binding"/>
    <property type="evidence" value="ECO:0007669"/>
    <property type="project" value="InterPro"/>
</dbReference>
<name>X1LJS9_9ZZZZ</name>